<name>T1DW96_9HELI</name>
<organism evidence="1 2">
    <name type="scientific">Helicobacter fennelliae MRY12-0050</name>
    <dbReference type="NCBI Taxonomy" id="1325130"/>
    <lineage>
        <taxon>Bacteria</taxon>
        <taxon>Pseudomonadati</taxon>
        <taxon>Campylobacterota</taxon>
        <taxon>Epsilonproteobacteria</taxon>
        <taxon>Campylobacterales</taxon>
        <taxon>Helicobacteraceae</taxon>
        <taxon>Helicobacter</taxon>
    </lineage>
</organism>
<dbReference type="STRING" id="1325130.HFN_0383"/>
<evidence type="ECO:0000313" key="1">
    <source>
        <dbReference type="EMBL" id="GAD19252.1"/>
    </source>
</evidence>
<dbReference type="AlphaFoldDB" id="T1DW96"/>
<comment type="caution">
    <text evidence="1">The sequence shown here is derived from an EMBL/GenBank/DDBJ whole genome shotgun (WGS) entry which is preliminary data.</text>
</comment>
<reference evidence="1 2" key="1">
    <citation type="journal article" date="2013" name="Genome Announc.">
        <title>Draft Genome Sequence of Helicobacter fennelliae Strain MRY12-0050, Isolated from a Bacteremia Patient.</title>
        <authorList>
            <person name="Rimbara E."/>
            <person name="Matsui M."/>
            <person name="Mori S."/>
            <person name="Suzuki S."/>
            <person name="Suzuki M."/>
            <person name="Kim H."/>
            <person name="Sekizuka T."/>
            <person name="Kuroda M."/>
            <person name="Shibayama K."/>
        </authorList>
    </citation>
    <scope>NUCLEOTIDE SEQUENCE [LARGE SCALE GENOMIC DNA]</scope>
    <source>
        <strain evidence="1 2">MRY12-0050</strain>
    </source>
</reference>
<dbReference type="EMBL" id="BASD01000018">
    <property type="protein sequence ID" value="GAD19252.1"/>
    <property type="molecule type" value="Genomic_DNA"/>
</dbReference>
<evidence type="ECO:0000313" key="2">
    <source>
        <dbReference type="Proteomes" id="UP000018143"/>
    </source>
</evidence>
<dbReference type="Proteomes" id="UP000018143">
    <property type="component" value="Unassembled WGS sequence"/>
</dbReference>
<gene>
    <name evidence="1" type="ORF">HFN_0383</name>
</gene>
<protein>
    <submittedName>
        <fullName evidence="1">Uncharacterized protein</fullName>
    </submittedName>
</protein>
<proteinExistence type="predicted"/>
<accession>T1DW96</accession>
<keyword evidence="2" id="KW-1185">Reference proteome</keyword>
<sequence length="63" mass="7158">MDFGRYEAIGSDLKFWTRSHASTRICKIQSQNLDSANIKNAKKIEKSHSLHAKVAILTIHSNF</sequence>